<dbReference type="PANTHER" id="PTHR46513:SF13">
    <property type="entry name" value="EGF-LIKE DOMAIN-CONTAINING PROTEIN"/>
    <property type="match status" value="1"/>
</dbReference>
<dbReference type="PANTHER" id="PTHR46513">
    <property type="entry name" value="VITELLOGENIN RECEPTOR-LIKE PROTEIN-RELATED-RELATED"/>
    <property type="match status" value="1"/>
</dbReference>
<feature type="repeat" description="LDL-receptor class B" evidence="1">
    <location>
        <begin position="12"/>
        <end position="55"/>
    </location>
</feature>
<dbReference type="eggNOG" id="KOG1214">
    <property type="taxonomic scope" value="Eukaryota"/>
</dbReference>
<dbReference type="InterPro" id="IPR050778">
    <property type="entry name" value="Cueball_EGF_LRP_Nidogen"/>
</dbReference>
<feature type="non-terminal residue" evidence="2">
    <location>
        <position position="223"/>
    </location>
</feature>
<dbReference type="EMBL" id="DS472537">
    <property type="protein sequence ID" value="EDO27820.1"/>
    <property type="molecule type" value="Genomic_DNA"/>
</dbReference>
<dbReference type="PhylomeDB" id="A7T874"/>
<dbReference type="Pfam" id="PF00058">
    <property type="entry name" value="Ldl_recept_b"/>
    <property type="match status" value="2"/>
</dbReference>
<sequence length="223" mass="24742">VNVGVDYDCVEEYIYWTEIMEGCIMRAKYDGTKLEVVIPRKQVKSPEGIAVDWMGRNIYWTDTGLDVIEASPRIEVANMDGSNRRVLVYSDLGLPNGLTLVRATNELCFTDAGTWSIRCVDLGALNVRKVIYPIAYPYGIASFNRTLFWTDWMNNKVQRIGMDSKDPGVPLKTYVGQSGKIFDVKAVQPCPKKASAKNPCEVNNGGCMGLCLLRPGGHTCSCP</sequence>
<feature type="repeat" description="LDL-receptor class B" evidence="1">
    <location>
        <begin position="56"/>
        <end position="104"/>
    </location>
</feature>
<dbReference type="InParanoid" id="A7T874"/>
<accession>A7T874</accession>
<keyword evidence="3" id="KW-1185">Reference proteome</keyword>
<dbReference type="InterPro" id="IPR011042">
    <property type="entry name" value="6-blade_b-propeller_TolB-like"/>
</dbReference>
<evidence type="ECO:0000313" key="2">
    <source>
        <dbReference type="EMBL" id="EDO27820.1"/>
    </source>
</evidence>
<dbReference type="STRING" id="45351.A7T874"/>
<dbReference type="SUPFAM" id="SSF63825">
    <property type="entry name" value="YWTD domain"/>
    <property type="match status" value="1"/>
</dbReference>
<dbReference type="InterPro" id="IPR000033">
    <property type="entry name" value="LDLR_classB_rpt"/>
</dbReference>
<dbReference type="HOGENOM" id="CLU_008163_0_2_1"/>
<feature type="non-terminal residue" evidence="2">
    <location>
        <position position="1"/>
    </location>
</feature>
<evidence type="ECO:0000256" key="1">
    <source>
        <dbReference type="PROSITE-ProRule" id="PRU00461"/>
    </source>
</evidence>
<protein>
    <submittedName>
        <fullName evidence="2">Uncharacterized protein</fullName>
    </submittedName>
</protein>
<dbReference type="PROSITE" id="PS51120">
    <property type="entry name" value="LDLRB"/>
    <property type="match status" value="2"/>
</dbReference>
<proteinExistence type="predicted"/>
<dbReference type="Gene3D" id="2.120.10.30">
    <property type="entry name" value="TolB, C-terminal domain"/>
    <property type="match status" value="2"/>
</dbReference>
<organism evidence="2 3">
    <name type="scientific">Nematostella vectensis</name>
    <name type="common">Starlet sea anemone</name>
    <dbReference type="NCBI Taxonomy" id="45351"/>
    <lineage>
        <taxon>Eukaryota</taxon>
        <taxon>Metazoa</taxon>
        <taxon>Cnidaria</taxon>
        <taxon>Anthozoa</taxon>
        <taxon>Hexacorallia</taxon>
        <taxon>Actiniaria</taxon>
        <taxon>Edwardsiidae</taxon>
        <taxon>Nematostella</taxon>
    </lineage>
</organism>
<dbReference type="SMART" id="SM00135">
    <property type="entry name" value="LY"/>
    <property type="match status" value="4"/>
</dbReference>
<gene>
    <name evidence="2" type="ORF">NEMVEDRAFT_v1g15934</name>
</gene>
<name>A7T874_NEMVE</name>
<evidence type="ECO:0000313" key="3">
    <source>
        <dbReference type="Proteomes" id="UP000001593"/>
    </source>
</evidence>
<reference evidence="2 3" key="1">
    <citation type="journal article" date="2007" name="Science">
        <title>Sea anemone genome reveals ancestral eumetazoan gene repertoire and genomic organization.</title>
        <authorList>
            <person name="Putnam N.H."/>
            <person name="Srivastava M."/>
            <person name="Hellsten U."/>
            <person name="Dirks B."/>
            <person name="Chapman J."/>
            <person name="Salamov A."/>
            <person name="Terry A."/>
            <person name="Shapiro H."/>
            <person name="Lindquist E."/>
            <person name="Kapitonov V.V."/>
            <person name="Jurka J."/>
            <person name="Genikhovich G."/>
            <person name="Grigoriev I.V."/>
            <person name="Lucas S.M."/>
            <person name="Steele R.E."/>
            <person name="Finnerty J.R."/>
            <person name="Technau U."/>
            <person name="Martindale M.Q."/>
            <person name="Rokhsar D.S."/>
        </authorList>
    </citation>
    <scope>NUCLEOTIDE SEQUENCE [LARGE SCALE GENOMIC DNA]</scope>
    <source>
        <strain evidence="3">CH2 X CH6</strain>
    </source>
</reference>
<dbReference type="AlphaFoldDB" id="A7T874"/>
<dbReference type="Proteomes" id="UP000001593">
    <property type="component" value="Unassembled WGS sequence"/>
</dbReference>